<keyword evidence="2" id="KW-1185">Reference proteome</keyword>
<dbReference type="RefSeq" id="WP_062389594.1">
    <property type="nucleotide sequence ID" value="NZ_CP014750.1"/>
</dbReference>
<sequence>MEFEKKVREGMEETRKVFVIGLDSAPPELLFGKFYDELPNLRRLIERSIHGPMKTGIPAITIPMWMVMVTGKTPGELGLYGFRHRKGHSYTEYWIAHSKKVKEPTVWDYLGEVGKKSIIVGVPPTYPPKPINGHLVSCFITPDASVDYTYPKELKGEIERLVGEYIFDVPFRKEAKDEVKEGLWEMTEKRFEVIRYLLQEKEWDYFHFVEIGLDRVHHAFWRYFDPNHHLYPGKGNRYEDVIPDYWKLLDKEIGETLKLIDLDETAVFIVSDHGIKGMHGNFAVNQWLAEEGLLKVRNPEVLHDGKVKRFEQIKVDWKETTAWGWGGYYSRVFLNVKGRELFGKVPKSRFDEVREEVAEQIRSIRGPNGEKWNNRVFFPEDIYPVARGNKPDIMVYFDDLNWRAAGTVGHPSNYLPENDTGPDDANHSEVGVFSMYLPGFDEPKETQLTIYNVAPTLLTLFGLREKAEALRGKSIITW</sequence>
<dbReference type="SUPFAM" id="SSF53649">
    <property type="entry name" value="Alkaline phosphatase-like"/>
    <property type="match status" value="1"/>
</dbReference>
<protein>
    <submittedName>
        <fullName evidence="1">Nucleotide pyrophosphatase</fullName>
    </submittedName>
</protein>
<organism evidence="1 2">
    <name type="scientific">Thermococcus peptonophilus</name>
    <dbReference type="NCBI Taxonomy" id="53952"/>
    <lineage>
        <taxon>Archaea</taxon>
        <taxon>Methanobacteriati</taxon>
        <taxon>Methanobacteriota</taxon>
        <taxon>Thermococci</taxon>
        <taxon>Thermococcales</taxon>
        <taxon>Thermococcaceae</taxon>
        <taxon>Thermococcus</taxon>
    </lineage>
</organism>
<gene>
    <name evidence="1" type="ORF">A0127_06670</name>
</gene>
<dbReference type="GeneID" id="27140216"/>
<dbReference type="AlphaFoldDB" id="A0A142CVS6"/>
<dbReference type="Gene3D" id="3.40.720.10">
    <property type="entry name" value="Alkaline Phosphatase, subunit A"/>
    <property type="match status" value="1"/>
</dbReference>
<dbReference type="InterPro" id="IPR017850">
    <property type="entry name" value="Alkaline_phosphatase_core_sf"/>
</dbReference>
<accession>A0A142CVS6</accession>
<evidence type="ECO:0000313" key="2">
    <source>
        <dbReference type="Proteomes" id="UP000073604"/>
    </source>
</evidence>
<reference evidence="2" key="1">
    <citation type="submission" date="2016-03" db="EMBL/GenBank/DDBJ databases">
        <authorList>
            <person name="Oger P.M."/>
        </authorList>
    </citation>
    <scope>NUCLEOTIDE SEQUENCE [LARGE SCALE GENOMIC DNA]</scope>
    <source>
        <strain evidence="2">OG-1</strain>
    </source>
</reference>
<name>A0A142CVS6_9EURY</name>
<dbReference type="STRING" id="53952.A0127_06670"/>
<dbReference type="Pfam" id="PF01663">
    <property type="entry name" value="Phosphodiest"/>
    <property type="match status" value="1"/>
</dbReference>
<dbReference type="InterPro" id="IPR002591">
    <property type="entry name" value="Phosphodiest/P_Trfase"/>
</dbReference>
<evidence type="ECO:0000313" key="1">
    <source>
        <dbReference type="EMBL" id="AMQ18878.1"/>
    </source>
</evidence>
<dbReference type="KEGG" id="tpep:A0127_06670"/>
<proteinExistence type="predicted"/>
<dbReference type="Proteomes" id="UP000073604">
    <property type="component" value="Chromosome"/>
</dbReference>
<dbReference type="EMBL" id="CP014750">
    <property type="protein sequence ID" value="AMQ18878.1"/>
    <property type="molecule type" value="Genomic_DNA"/>
</dbReference>